<sequence length="353" mass="41086">MSFNILVHIYSALFVVSLIVLFELIFVLKKNKSLKTILIGYVSGVLWYSASHLYCSYYGYNRVLLELPFPLLSICFMTLFSTLCYNKVKNYVIVFSVISLLNYLAFVIYYLFIKPVDIRIPLSDENVLGEYVSYIKLGYLIAFLVISGSLYVKMQSKYQADNIYFKRIKSWICFFIVGVVIIFISGINRIFNGYNSELSRYLNSLVLFITVLALLFRPKFLNTSKLSISLSNYFTKKPDTEIDHITFNEAFYDNLYFLNADASMEDLSKKLKVSSDTLYRYIYANYKSGFNDLVNENRVKYFIDIVKSKKHNNYTIDALSQLAGFSSRHHLYKPFKKFHGGVPSDFMKSLDYM</sequence>
<name>A0A7K0FSC3_9SPHI</name>
<feature type="transmembrane region" description="Helical" evidence="1">
    <location>
        <begin position="6"/>
        <end position="26"/>
    </location>
</feature>
<dbReference type="InterPro" id="IPR018060">
    <property type="entry name" value="HTH_AraC"/>
</dbReference>
<comment type="caution">
    <text evidence="3">The sequence shown here is derived from an EMBL/GenBank/DDBJ whole genome shotgun (WGS) entry which is preliminary data.</text>
</comment>
<feature type="transmembrane region" description="Helical" evidence="1">
    <location>
        <begin position="133"/>
        <end position="152"/>
    </location>
</feature>
<keyword evidence="4" id="KW-1185">Reference proteome</keyword>
<proteinExistence type="predicted"/>
<dbReference type="PROSITE" id="PS01124">
    <property type="entry name" value="HTH_ARAC_FAMILY_2"/>
    <property type="match status" value="1"/>
</dbReference>
<dbReference type="Gene3D" id="1.10.10.60">
    <property type="entry name" value="Homeodomain-like"/>
    <property type="match status" value="1"/>
</dbReference>
<keyword evidence="1" id="KW-0472">Membrane</keyword>
<dbReference type="Proteomes" id="UP000462931">
    <property type="component" value="Unassembled WGS sequence"/>
</dbReference>
<evidence type="ECO:0000256" key="1">
    <source>
        <dbReference type="SAM" id="Phobius"/>
    </source>
</evidence>
<keyword evidence="1" id="KW-1133">Transmembrane helix</keyword>
<feature type="transmembrane region" description="Helical" evidence="1">
    <location>
        <begin position="172"/>
        <end position="192"/>
    </location>
</feature>
<dbReference type="GO" id="GO:0003700">
    <property type="term" value="F:DNA-binding transcription factor activity"/>
    <property type="evidence" value="ECO:0007669"/>
    <property type="project" value="InterPro"/>
</dbReference>
<keyword evidence="1" id="KW-0812">Transmembrane</keyword>
<dbReference type="GO" id="GO:0043565">
    <property type="term" value="F:sequence-specific DNA binding"/>
    <property type="evidence" value="ECO:0007669"/>
    <property type="project" value="InterPro"/>
</dbReference>
<accession>A0A7K0FSC3</accession>
<dbReference type="RefSeq" id="WP_154288615.1">
    <property type="nucleotide sequence ID" value="NZ_WKJI01000005.1"/>
</dbReference>
<gene>
    <name evidence="3" type="ORF">GJJ64_15210</name>
</gene>
<feature type="transmembrane region" description="Helical" evidence="1">
    <location>
        <begin position="92"/>
        <end position="113"/>
    </location>
</feature>
<dbReference type="AlphaFoldDB" id="A0A7K0FSC3"/>
<evidence type="ECO:0000313" key="4">
    <source>
        <dbReference type="Proteomes" id="UP000462931"/>
    </source>
</evidence>
<organism evidence="3 4">
    <name type="scientific">Pedobacter puniceum</name>
    <dbReference type="NCBI Taxonomy" id="2666136"/>
    <lineage>
        <taxon>Bacteria</taxon>
        <taxon>Pseudomonadati</taxon>
        <taxon>Bacteroidota</taxon>
        <taxon>Sphingobacteriia</taxon>
        <taxon>Sphingobacteriales</taxon>
        <taxon>Sphingobacteriaceae</taxon>
        <taxon>Pedobacter</taxon>
    </lineage>
</organism>
<feature type="domain" description="HTH araC/xylS-type" evidence="2">
    <location>
        <begin position="263"/>
        <end position="349"/>
    </location>
</feature>
<evidence type="ECO:0000313" key="3">
    <source>
        <dbReference type="EMBL" id="MRX48541.1"/>
    </source>
</evidence>
<feature type="transmembrane region" description="Helical" evidence="1">
    <location>
        <begin position="38"/>
        <end position="61"/>
    </location>
</feature>
<evidence type="ECO:0000259" key="2">
    <source>
        <dbReference type="PROSITE" id="PS01124"/>
    </source>
</evidence>
<reference evidence="3 4" key="1">
    <citation type="submission" date="2019-11" db="EMBL/GenBank/DDBJ databases">
        <authorList>
            <person name="Cheng Q."/>
            <person name="Yang Z."/>
        </authorList>
    </citation>
    <scope>NUCLEOTIDE SEQUENCE [LARGE SCALE GENOMIC DNA]</scope>
    <source>
        <strain evidence="3 4">HX-22-1</strain>
    </source>
</reference>
<protein>
    <recommendedName>
        <fullName evidence="2">HTH araC/xylS-type domain-containing protein</fullName>
    </recommendedName>
</protein>
<dbReference type="EMBL" id="WKJI01000005">
    <property type="protein sequence ID" value="MRX48541.1"/>
    <property type="molecule type" value="Genomic_DNA"/>
</dbReference>
<feature type="transmembrane region" description="Helical" evidence="1">
    <location>
        <begin position="67"/>
        <end position="85"/>
    </location>
</feature>
<feature type="transmembrane region" description="Helical" evidence="1">
    <location>
        <begin position="198"/>
        <end position="216"/>
    </location>
</feature>